<keyword evidence="3" id="KW-1185">Reference proteome</keyword>
<dbReference type="EMBL" id="CP002691">
    <property type="protein sequence ID" value="AEE53715.1"/>
    <property type="molecule type" value="Genomic_DNA"/>
</dbReference>
<sequence length="323" mass="36521">MPTTASTYKRPMVILLSAVLALILLMLSFPDQGQWFITRYVVNSAPGYEKFIKKHPKSLFLEKASWRYVKLKNEPALFLDFAADFPKSPKREEALWTAAKKLRSAAVYAEYLQQFPEGKLAKAEGVNVNRLRISATVYKNEQKRAASLQYGKVVDPEGNTYRSIRLGGLTWTADNLKLTLKGSSRCFMDHEAYCQRFGKLYNWAGAQEACNSLGSGWRLPRLKEWEQLFRVYDQEGNFQKGSAKAFHALLKGGKSGFEVRGAGYFTPASGFAGAYYDSGFWTDTPMGSLEVYQMVFLGRNKLAYRAIAERDYALSCRCVQDSL</sequence>
<dbReference type="AlphaFoldDB" id="F4KZ61"/>
<evidence type="ECO:0000313" key="3">
    <source>
        <dbReference type="Proteomes" id="UP000008461"/>
    </source>
</evidence>
<reference evidence="2 3" key="1">
    <citation type="journal article" date="2011" name="Stand. Genomic Sci.">
        <title>Complete genome sequence of Haliscomenobacter hydrossis type strain (O).</title>
        <authorList>
            <consortium name="US DOE Joint Genome Institute (JGI-PGF)"/>
            <person name="Daligault H."/>
            <person name="Lapidus A."/>
            <person name="Zeytun A."/>
            <person name="Nolan M."/>
            <person name="Lucas S."/>
            <person name="Del Rio T.G."/>
            <person name="Tice H."/>
            <person name="Cheng J.F."/>
            <person name="Tapia R."/>
            <person name="Han C."/>
            <person name="Goodwin L."/>
            <person name="Pitluck S."/>
            <person name="Liolios K."/>
            <person name="Pagani I."/>
            <person name="Ivanova N."/>
            <person name="Huntemann M."/>
            <person name="Mavromatis K."/>
            <person name="Mikhailova N."/>
            <person name="Pati A."/>
            <person name="Chen A."/>
            <person name="Palaniappan K."/>
            <person name="Land M."/>
            <person name="Hauser L."/>
            <person name="Brambilla E.M."/>
            <person name="Rohde M."/>
            <person name="Verbarg S."/>
            <person name="Goker M."/>
            <person name="Bristow J."/>
            <person name="Eisen J.A."/>
            <person name="Markowitz V."/>
            <person name="Hugenholtz P."/>
            <person name="Kyrpides N.C."/>
            <person name="Klenk H.P."/>
            <person name="Woyke T."/>
        </authorList>
    </citation>
    <scope>NUCLEOTIDE SEQUENCE [LARGE SCALE GENOMIC DNA]</scope>
    <source>
        <strain evidence="3">ATCC 27775 / DSM 1100 / LMG 10767 / O</strain>
    </source>
</reference>
<evidence type="ECO:0000259" key="1">
    <source>
        <dbReference type="Pfam" id="PF09603"/>
    </source>
</evidence>
<dbReference type="Proteomes" id="UP000008461">
    <property type="component" value="Chromosome"/>
</dbReference>
<dbReference type="OrthoDB" id="9805760at2"/>
<organism evidence="2 3">
    <name type="scientific">Haliscomenobacter hydrossis (strain ATCC 27775 / DSM 1100 / LMG 10767 / O)</name>
    <dbReference type="NCBI Taxonomy" id="760192"/>
    <lineage>
        <taxon>Bacteria</taxon>
        <taxon>Pseudomonadati</taxon>
        <taxon>Bacteroidota</taxon>
        <taxon>Saprospiria</taxon>
        <taxon>Saprospirales</taxon>
        <taxon>Haliscomenobacteraceae</taxon>
        <taxon>Haliscomenobacter</taxon>
    </lineage>
</organism>
<dbReference type="NCBIfam" id="TIGR02145">
    <property type="entry name" value="Fib_succ_major"/>
    <property type="match status" value="1"/>
</dbReference>
<dbReference type="SUPFAM" id="SSF56436">
    <property type="entry name" value="C-type lectin-like"/>
    <property type="match status" value="1"/>
</dbReference>
<protein>
    <recommendedName>
        <fullName evidence="1">Fibrobacter succinogenes major paralogous domain-containing protein</fullName>
    </recommendedName>
</protein>
<dbReference type="Gene3D" id="1.25.40.10">
    <property type="entry name" value="Tetratricopeptide repeat domain"/>
    <property type="match status" value="1"/>
</dbReference>
<dbReference type="InterPro" id="IPR011871">
    <property type="entry name" value="Fib_succ_major"/>
</dbReference>
<name>F4KZ61_HALH1</name>
<dbReference type="STRING" id="760192.Halhy_5892"/>
<reference key="2">
    <citation type="submission" date="2011-04" db="EMBL/GenBank/DDBJ databases">
        <title>Complete sequence of chromosome of Haliscomenobacter hydrossis DSM 1100.</title>
        <authorList>
            <consortium name="US DOE Joint Genome Institute (JGI-PGF)"/>
            <person name="Lucas S."/>
            <person name="Han J."/>
            <person name="Lapidus A."/>
            <person name="Bruce D."/>
            <person name="Goodwin L."/>
            <person name="Pitluck S."/>
            <person name="Peters L."/>
            <person name="Kyrpides N."/>
            <person name="Mavromatis K."/>
            <person name="Ivanova N."/>
            <person name="Ovchinnikova G."/>
            <person name="Pagani I."/>
            <person name="Daligault H."/>
            <person name="Detter J.C."/>
            <person name="Han C."/>
            <person name="Land M."/>
            <person name="Hauser L."/>
            <person name="Markowitz V."/>
            <person name="Cheng J.-F."/>
            <person name="Hugenholtz P."/>
            <person name="Woyke T."/>
            <person name="Wu D."/>
            <person name="Verbarg S."/>
            <person name="Frueling A."/>
            <person name="Brambilla E."/>
            <person name="Klenk H.-P."/>
            <person name="Eisen J.A."/>
        </authorList>
    </citation>
    <scope>NUCLEOTIDE SEQUENCE</scope>
    <source>
        <strain>DSM 1100</strain>
    </source>
</reference>
<evidence type="ECO:0000313" key="2">
    <source>
        <dbReference type="EMBL" id="AEE53715.1"/>
    </source>
</evidence>
<dbReference type="eggNOG" id="COG1729">
    <property type="taxonomic scope" value="Bacteria"/>
</dbReference>
<accession>F4KZ61</accession>
<proteinExistence type="predicted"/>
<dbReference type="InterPro" id="IPR011990">
    <property type="entry name" value="TPR-like_helical_dom_sf"/>
</dbReference>
<dbReference type="Pfam" id="PF09603">
    <property type="entry name" value="Fib_succ_major"/>
    <property type="match status" value="1"/>
</dbReference>
<dbReference type="KEGG" id="hhy:Halhy_5892"/>
<dbReference type="RefSeq" id="WP_013768243.1">
    <property type="nucleotide sequence ID" value="NC_015510.1"/>
</dbReference>
<dbReference type="InterPro" id="IPR016187">
    <property type="entry name" value="CTDL_fold"/>
</dbReference>
<feature type="domain" description="Fibrobacter succinogenes major paralogous" evidence="1">
    <location>
        <begin position="165"/>
        <end position="320"/>
    </location>
</feature>
<gene>
    <name evidence="2" type="ordered locus">Halhy_5892</name>
</gene>
<dbReference type="HOGENOM" id="CLU_859877_0_0_10"/>